<proteinExistence type="predicted"/>
<dbReference type="Proteomes" id="UP000051952">
    <property type="component" value="Unassembled WGS sequence"/>
</dbReference>
<gene>
    <name evidence="1" type="ORF">BSAL_93275</name>
</gene>
<dbReference type="AlphaFoldDB" id="A0A0S4J4X6"/>
<organism evidence="1 2">
    <name type="scientific">Bodo saltans</name>
    <name type="common">Flagellated protozoan</name>
    <dbReference type="NCBI Taxonomy" id="75058"/>
    <lineage>
        <taxon>Eukaryota</taxon>
        <taxon>Discoba</taxon>
        <taxon>Euglenozoa</taxon>
        <taxon>Kinetoplastea</taxon>
        <taxon>Metakinetoplastina</taxon>
        <taxon>Eubodonida</taxon>
        <taxon>Bodonidae</taxon>
        <taxon>Bodo</taxon>
    </lineage>
</organism>
<sequence>MRTLFDLRAHTEEHTRGEKRNTLLSLVYPLAVWIKSIACFLDDESNAITKQLEKTTQGCTSKALDPWKHTTCVPYACETAFGSRSLIVHRVFWFVELMLASL</sequence>
<name>A0A0S4J4X6_BODSA</name>
<dbReference type="VEuPathDB" id="TriTrypDB:BSAL_93275"/>
<protein>
    <submittedName>
        <fullName evidence="1">GPI-anchored surface protein, putative</fullName>
    </submittedName>
</protein>
<dbReference type="EMBL" id="CYKH01001311">
    <property type="protein sequence ID" value="CUG86465.1"/>
    <property type="molecule type" value="Genomic_DNA"/>
</dbReference>
<reference evidence="2" key="1">
    <citation type="submission" date="2015-09" db="EMBL/GenBank/DDBJ databases">
        <authorList>
            <consortium name="Pathogen Informatics"/>
        </authorList>
    </citation>
    <scope>NUCLEOTIDE SEQUENCE [LARGE SCALE GENOMIC DNA]</scope>
    <source>
        <strain evidence="2">Lake Konstanz</strain>
    </source>
</reference>
<evidence type="ECO:0000313" key="1">
    <source>
        <dbReference type="EMBL" id="CUG86465.1"/>
    </source>
</evidence>
<evidence type="ECO:0000313" key="2">
    <source>
        <dbReference type="Proteomes" id="UP000051952"/>
    </source>
</evidence>
<keyword evidence="2" id="KW-1185">Reference proteome</keyword>
<accession>A0A0S4J4X6</accession>